<dbReference type="EMBL" id="CP036280">
    <property type="protein sequence ID" value="QDU71113.1"/>
    <property type="molecule type" value="Genomic_DNA"/>
</dbReference>
<dbReference type="GO" id="GO:0004180">
    <property type="term" value="F:carboxypeptidase activity"/>
    <property type="evidence" value="ECO:0007669"/>
    <property type="project" value="UniProtKB-KW"/>
</dbReference>
<name>A0A518BVV3_9BACT</name>
<dbReference type="PANTHER" id="PTHR43283:SF3">
    <property type="entry name" value="BETA-LACTAMASE FAMILY PROTEIN (AFU_ORTHOLOGUE AFUA_5G07500)"/>
    <property type="match status" value="1"/>
</dbReference>
<feature type="domain" description="Beta-lactamase-related" evidence="2">
    <location>
        <begin position="43"/>
        <end position="326"/>
    </location>
</feature>
<dbReference type="InterPro" id="IPR001466">
    <property type="entry name" value="Beta-lactam-related"/>
</dbReference>
<sequence length="498" mass="52105" precursor="true">MKTSTTALAAALCLCPLSADANTLPTLTNLAQGALAGLNVAGNQDVPGFEIKVLRHGRTLYHQAFGDWEQGQIAAADSSTKTMSGALIMSVTQYSVLPFSLDTTLADLLPAFDTPDKREITIRQAFSHTSGLPAQGASSPILANPDITLQQAAAQIADLPLIAEPGTAFAYGGLSMHAAGAAAEIAAGVEFNELFARRITRPMDLDNTTFARSSETNPRVAGGIDTTADDFTRFMDMLLNNGIDRPSGARILSPQSVDAMLTRVTTDDTPIASSPVDNNRYGIGTWLDQLNHASPGVDALAAGARGFHSWIDESQGLVFTLATDTTRFSSIETLSAHMHAAILTDLSGNLVGDIDQDGQIDARDIDLLSTAIQTGSTGTIFDLNGSGTVDRLDLDFLITGILGTAPGDANLDGTVDLLDLSSLAENFNQFGRGWAEGNFNANGFTGLGDLSILATHFDFGATPTLVAAPEPAATLTGLIALTLVARRSRGSLSLPANR</sequence>
<dbReference type="InterPro" id="IPR012338">
    <property type="entry name" value="Beta-lactam/transpept-like"/>
</dbReference>
<dbReference type="RefSeq" id="WP_145445249.1">
    <property type="nucleotide sequence ID" value="NZ_CP036280.1"/>
</dbReference>
<dbReference type="GO" id="GO:0004553">
    <property type="term" value="F:hydrolase activity, hydrolyzing O-glycosyl compounds"/>
    <property type="evidence" value="ECO:0007669"/>
    <property type="project" value="InterPro"/>
</dbReference>
<reference evidence="3 4" key="1">
    <citation type="submission" date="2019-02" db="EMBL/GenBank/DDBJ databases">
        <title>Deep-cultivation of Planctomycetes and their phenomic and genomic characterization uncovers novel biology.</title>
        <authorList>
            <person name="Wiegand S."/>
            <person name="Jogler M."/>
            <person name="Boedeker C."/>
            <person name="Pinto D."/>
            <person name="Vollmers J."/>
            <person name="Rivas-Marin E."/>
            <person name="Kohn T."/>
            <person name="Peeters S.H."/>
            <person name="Heuer A."/>
            <person name="Rast P."/>
            <person name="Oberbeckmann S."/>
            <person name="Bunk B."/>
            <person name="Jeske O."/>
            <person name="Meyerdierks A."/>
            <person name="Storesund J.E."/>
            <person name="Kallscheuer N."/>
            <person name="Luecker S."/>
            <person name="Lage O.M."/>
            <person name="Pohl T."/>
            <person name="Merkel B.J."/>
            <person name="Hornburger P."/>
            <person name="Mueller R.-W."/>
            <person name="Bruemmer F."/>
            <person name="Labrenz M."/>
            <person name="Spormann A.M."/>
            <person name="Op den Camp H."/>
            <person name="Overmann J."/>
            <person name="Amann R."/>
            <person name="Jetten M.S.M."/>
            <person name="Mascher T."/>
            <person name="Medema M.H."/>
            <person name="Devos D.P."/>
            <person name="Kaster A.-K."/>
            <person name="Ovreas L."/>
            <person name="Rohde M."/>
            <person name="Galperin M.Y."/>
            <person name="Jogler C."/>
        </authorList>
    </citation>
    <scope>NUCLEOTIDE SEQUENCE [LARGE SCALE GENOMIC DNA]</scope>
    <source>
        <strain evidence="3 4">Pan265</strain>
    </source>
</reference>
<dbReference type="InterPro" id="IPR050789">
    <property type="entry name" value="Diverse_Enzym_Activities"/>
</dbReference>
<evidence type="ECO:0000313" key="3">
    <source>
        <dbReference type="EMBL" id="QDU71113.1"/>
    </source>
</evidence>
<keyword evidence="4" id="KW-1185">Reference proteome</keyword>
<dbReference type="AlphaFoldDB" id="A0A518BVV3"/>
<dbReference type="InterPro" id="IPR036439">
    <property type="entry name" value="Dockerin_dom_sf"/>
</dbReference>
<accession>A0A518BVV3</accession>
<dbReference type="Pfam" id="PF00144">
    <property type="entry name" value="Beta-lactamase"/>
    <property type="match status" value="1"/>
</dbReference>
<dbReference type="PROSITE" id="PS00018">
    <property type="entry name" value="EF_HAND_1"/>
    <property type="match status" value="2"/>
</dbReference>
<keyword evidence="3" id="KW-0378">Hydrolase</keyword>
<proteinExistence type="predicted"/>
<dbReference type="Proteomes" id="UP000320386">
    <property type="component" value="Chromosome"/>
</dbReference>
<dbReference type="Gene3D" id="3.40.710.10">
    <property type="entry name" value="DD-peptidase/beta-lactamase superfamily"/>
    <property type="match status" value="1"/>
</dbReference>
<dbReference type="KEGG" id="mcad:Pan265_09610"/>
<keyword evidence="1" id="KW-0732">Signal</keyword>
<keyword evidence="3" id="KW-0645">Protease</keyword>
<evidence type="ECO:0000259" key="2">
    <source>
        <dbReference type="Pfam" id="PF00144"/>
    </source>
</evidence>
<gene>
    <name evidence="3" type="primary">ampH_1</name>
    <name evidence="3" type="ORF">Pan265_09610</name>
</gene>
<feature type="signal peptide" evidence="1">
    <location>
        <begin position="1"/>
        <end position="21"/>
    </location>
</feature>
<dbReference type="EC" id="3.4.-.-" evidence="3"/>
<dbReference type="Gene3D" id="1.10.1330.10">
    <property type="entry name" value="Dockerin domain"/>
    <property type="match status" value="2"/>
</dbReference>
<organism evidence="3 4">
    <name type="scientific">Mucisphaera calidilacus</name>
    <dbReference type="NCBI Taxonomy" id="2527982"/>
    <lineage>
        <taxon>Bacteria</taxon>
        <taxon>Pseudomonadati</taxon>
        <taxon>Planctomycetota</taxon>
        <taxon>Phycisphaerae</taxon>
        <taxon>Phycisphaerales</taxon>
        <taxon>Phycisphaeraceae</taxon>
        <taxon>Mucisphaera</taxon>
    </lineage>
</organism>
<dbReference type="SUPFAM" id="SSF63446">
    <property type="entry name" value="Type I dockerin domain"/>
    <property type="match status" value="1"/>
</dbReference>
<keyword evidence="3" id="KW-0121">Carboxypeptidase</keyword>
<dbReference type="OrthoDB" id="236788at2"/>
<evidence type="ECO:0000256" key="1">
    <source>
        <dbReference type="SAM" id="SignalP"/>
    </source>
</evidence>
<dbReference type="GO" id="GO:0000272">
    <property type="term" value="P:polysaccharide catabolic process"/>
    <property type="evidence" value="ECO:0007669"/>
    <property type="project" value="InterPro"/>
</dbReference>
<dbReference type="SUPFAM" id="SSF56601">
    <property type="entry name" value="beta-lactamase/transpeptidase-like"/>
    <property type="match status" value="1"/>
</dbReference>
<dbReference type="InterPro" id="IPR002105">
    <property type="entry name" value="Dockerin_1_rpt"/>
</dbReference>
<protein>
    <submittedName>
        <fullName evidence="3">D-alanyl-D-alanine-carboxypeptidase/endopeptidase AmpH</fullName>
        <ecNumber evidence="3">3.4.-.-</ecNumber>
    </submittedName>
</protein>
<dbReference type="Pfam" id="PF00404">
    <property type="entry name" value="Dockerin_1"/>
    <property type="match status" value="1"/>
</dbReference>
<dbReference type="PANTHER" id="PTHR43283">
    <property type="entry name" value="BETA-LACTAMASE-RELATED"/>
    <property type="match status" value="1"/>
</dbReference>
<dbReference type="InterPro" id="IPR018247">
    <property type="entry name" value="EF_Hand_1_Ca_BS"/>
</dbReference>
<feature type="chain" id="PRO_5021793217" evidence="1">
    <location>
        <begin position="22"/>
        <end position="498"/>
    </location>
</feature>
<evidence type="ECO:0000313" key="4">
    <source>
        <dbReference type="Proteomes" id="UP000320386"/>
    </source>
</evidence>